<dbReference type="InterPro" id="IPR009057">
    <property type="entry name" value="Homeodomain-like_sf"/>
</dbReference>
<dbReference type="InterPro" id="IPR018060">
    <property type="entry name" value="HTH_AraC"/>
</dbReference>
<evidence type="ECO:0000256" key="2">
    <source>
        <dbReference type="ARBA" id="ARBA00023125"/>
    </source>
</evidence>
<proteinExistence type="predicted"/>
<keyword evidence="2" id="KW-0238">DNA-binding</keyword>
<organism evidence="5 6">
    <name type="scientific">Paenibacillus konkukensis</name>
    <dbReference type="NCBI Taxonomy" id="2020716"/>
    <lineage>
        <taxon>Bacteria</taxon>
        <taxon>Bacillati</taxon>
        <taxon>Bacillota</taxon>
        <taxon>Bacilli</taxon>
        <taxon>Bacillales</taxon>
        <taxon>Paenibacillaceae</taxon>
        <taxon>Paenibacillus</taxon>
    </lineage>
</organism>
<dbReference type="Proteomes" id="UP001057134">
    <property type="component" value="Chromosome"/>
</dbReference>
<dbReference type="RefSeq" id="WP_249862388.1">
    <property type="nucleotide sequence ID" value="NZ_CP027059.1"/>
</dbReference>
<feature type="domain" description="HTH araC/xylS-type" evidence="4">
    <location>
        <begin position="177"/>
        <end position="275"/>
    </location>
</feature>
<dbReference type="Pfam" id="PF12833">
    <property type="entry name" value="HTH_18"/>
    <property type="match status" value="1"/>
</dbReference>
<dbReference type="PANTHER" id="PTHR43280:SF2">
    <property type="entry name" value="HTH-TYPE TRANSCRIPTIONAL REGULATOR EXSA"/>
    <property type="match status" value="1"/>
</dbReference>
<evidence type="ECO:0000313" key="5">
    <source>
        <dbReference type="EMBL" id="UQZ86887.1"/>
    </source>
</evidence>
<dbReference type="PROSITE" id="PS00041">
    <property type="entry name" value="HTH_ARAC_FAMILY_1"/>
    <property type="match status" value="1"/>
</dbReference>
<evidence type="ECO:0000256" key="3">
    <source>
        <dbReference type="ARBA" id="ARBA00023163"/>
    </source>
</evidence>
<evidence type="ECO:0000313" key="6">
    <source>
        <dbReference type="Proteomes" id="UP001057134"/>
    </source>
</evidence>
<gene>
    <name evidence="5" type="primary">btr_29</name>
    <name evidence="5" type="ORF">SK3146_06180</name>
</gene>
<dbReference type="Pfam" id="PF02311">
    <property type="entry name" value="AraC_binding"/>
    <property type="match status" value="1"/>
</dbReference>
<protein>
    <submittedName>
        <fullName evidence="5">HTH-type transcriptional activator Btr</fullName>
    </submittedName>
</protein>
<dbReference type="SUPFAM" id="SSF51215">
    <property type="entry name" value="Regulatory protein AraC"/>
    <property type="match status" value="1"/>
</dbReference>
<reference evidence="5" key="1">
    <citation type="submission" date="2018-02" db="EMBL/GenBank/DDBJ databases">
        <authorList>
            <person name="Kim S.-K."/>
            <person name="Jung H.-I."/>
            <person name="Lee S.-W."/>
        </authorList>
    </citation>
    <scope>NUCLEOTIDE SEQUENCE</scope>
    <source>
        <strain evidence="5">SK3146</strain>
    </source>
</reference>
<dbReference type="Gene3D" id="1.10.10.60">
    <property type="entry name" value="Homeodomain-like"/>
    <property type="match status" value="2"/>
</dbReference>
<dbReference type="EMBL" id="CP027059">
    <property type="protein sequence ID" value="UQZ86887.1"/>
    <property type="molecule type" value="Genomic_DNA"/>
</dbReference>
<dbReference type="PROSITE" id="PS01124">
    <property type="entry name" value="HTH_ARAC_FAMILY_2"/>
    <property type="match status" value="1"/>
</dbReference>
<dbReference type="InterPro" id="IPR037923">
    <property type="entry name" value="HTH-like"/>
</dbReference>
<dbReference type="SUPFAM" id="SSF46689">
    <property type="entry name" value="Homeodomain-like"/>
    <property type="match status" value="2"/>
</dbReference>
<keyword evidence="1" id="KW-0805">Transcription regulation</keyword>
<keyword evidence="3" id="KW-0804">Transcription</keyword>
<evidence type="ECO:0000259" key="4">
    <source>
        <dbReference type="PROSITE" id="PS01124"/>
    </source>
</evidence>
<sequence>MNMPSKPAPGCSAPHIVIAGDFTVKAGWTLGPRALTDYELVYFPVGSAAEYRLDDRTFRLEEPCFILTRPAQTHTYRFDPVQPTRHLFVHFMMDTLTGSHDLSPLVSPDGPSYLPAGKASLLPSLLTHILHLAAARPPSWESRCNLLLYSLLAELEELAGSAAAEAEEANPLPPQIVKALQTIDQHLHLPLSVAAIADSVGWTHEHFTRIFVRHTGMTPQKAISERRIDRACQLLVQSHDTVKQIAFTVGFTDEHYFSRCFTRSKGMTASEYRERFSDPRAQHLAPAEAYRTPYPANKLLHSAQIK</sequence>
<dbReference type="InterPro" id="IPR018062">
    <property type="entry name" value="HTH_AraC-typ_CS"/>
</dbReference>
<dbReference type="SMART" id="SM00342">
    <property type="entry name" value="HTH_ARAC"/>
    <property type="match status" value="1"/>
</dbReference>
<name>A0ABY4RZY0_9BACL</name>
<evidence type="ECO:0000256" key="1">
    <source>
        <dbReference type="ARBA" id="ARBA00023015"/>
    </source>
</evidence>
<dbReference type="InterPro" id="IPR003313">
    <property type="entry name" value="AraC-bd"/>
</dbReference>
<keyword evidence="6" id="KW-1185">Reference proteome</keyword>
<dbReference type="PANTHER" id="PTHR43280">
    <property type="entry name" value="ARAC-FAMILY TRANSCRIPTIONAL REGULATOR"/>
    <property type="match status" value="1"/>
</dbReference>
<reference evidence="5" key="2">
    <citation type="journal article" date="2021" name="J Anim Sci Technol">
        <title>Complete genome sequence of Paenibacillus konkukensis sp. nov. SK3146 as a potential probiotic strain.</title>
        <authorList>
            <person name="Jung H.I."/>
            <person name="Park S."/>
            <person name="Niu K.M."/>
            <person name="Lee S.W."/>
            <person name="Kothari D."/>
            <person name="Yi K.J."/>
            <person name="Kim S.K."/>
        </authorList>
    </citation>
    <scope>NUCLEOTIDE SEQUENCE</scope>
    <source>
        <strain evidence="5">SK3146</strain>
    </source>
</reference>
<accession>A0ABY4RZY0</accession>